<keyword evidence="4 6" id="KW-0560">Oxidoreductase</keyword>
<dbReference type="RefSeq" id="WP_241716245.1">
    <property type="nucleotide sequence ID" value="NZ_JALBUF010000015.1"/>
</dbReference>
<proteinExistence type="predicted"/>
<dbReference type="InterPro" id="IPR036188">
    <property type="entry name" value="FAD/NAD-bd_sf"/>
</dbReference>
<dbReference type="PRINTS" id="PR00469">
    <property type="entry name" value="PNDRDTASEII"/>
</dbReference>
<sequence>MNTLYDVVIIGGGAGGLQSAIHMGRYGWKTLVIDRGKGRTFYSPVYHNLLGFPEGISGAELLMRGKKQAKKYGVEFLNKIVIDVIKDESGMFTITAQRRKEFREHSNLEISIIHTRKLVIATGIMDQHPNVPNVYHWAGYSIYYCPDCDGYELRNKRVVVVGKGDGVAKKALMLLNWTRNMTIVNVDTHSAISPNLLAQLSDYNITIYQSELKEFSGSSRDRIEKVILQDGTEIVTDLVFSSLGMYSVNSELGSKLGIKTLDNGHIIVDARTKETSVRNVWAVGDIVAHSQQVMIAMGDGAQAAIWINKSLRGDGLLPQIDLIDEEAILTTN</sequence>
<keyword evidence="7" id="KW-1185">Reference proteome</keyword>
<dbReference type="AlphaFoldDB" id="A0A9X2AD52"/>
<evidence type="ECO:0000259" key="5">
    <source>
        <dbReference type="Pfam" id="PF07992"/>
    </source>
</evidence>
<evidence type="ECO:0000313" key="6">
    <source>
        <dbReference type="EMBL" id="MCI0184509.1"/>
    </source>
</evidence>
<dbReference type="InterPro" id="IPR023753">
    <property type="entry name" value="FAD/NAD-binding_dom"/>
</dbReference>
<evidence type="ECO:0000256" key="1">
    <source>
        <dbReference type="ARBA" id="ARBA00001974"/>
    </source>
</evidence>
<dbReference type="PANTHER" id="PTHR48105">
    <property type="entry name" value="THIOREDOXIN REDUCTASE 1-RELATED-RELATED"/>
    <property type="match status" value="1"/>
</dbReference>
<comment type="cofactor">
    <cofactor evidence="1">
        <name>FAD</name>
        <dbReference type="ChEBI" id="CHEBI:57692"/>
    </cofactor>
</comment>
<dbReference type="Gene3D" id="3.50.50.60">
    <property type="entry name" value="FAD/NAD(P)-binding domain"/>
    <property type="match status" value="2"/>
</dbReference>
<comment type="subunit">
    <text evidence="2">Homodimer.</text>
</comment>
<evidence type="ECO:0000256" key="3">
    <source>
        <dbReference type="ARBA" id="ARBA00022630"/>
    </source>
</evidence>
<dbReference type="InterPro" id="IPR050097">
    <property type="entry name" value="Ferredoxin-NADP_redctase_2"/>
</dbReference>
<evidence type="ECO:0000256" key="4">
    <source>
        <dbReference type="ARBA" id="ARBA00023002"/>
    </source>
</evidence>
<gene>
    <name evidence="6" type="primary">trxB_2</name>
    <name evidence="6" type="ORF">MM817_02806</name>
</gene>
<evidence type="ECO:0000256" key="2">
    <source>
        <dbReference type="ARBA" id="ARBA00011738"/>
    </source>
</evidence>
<dbReference type="EMBL" id="JALBUF010000015">
    <property type="protein sequence ID" value="MCI0184509.1"/>
    <property type="molecule type" value="Genomic_DNA"/>
</dbReference>
<dbReference type="Proteomes" id="UP001139263">
    <property type="component" value="Unassembled WGS sequence"/>
</dbReference>
<organism evidence="6 7">
    <name type="scientific">Sulfoacidibacillus ferrooxidans</name>
    <dbReference type="NCBI Taxonomy" id="2005001"/>
    <lineage>
        <taxon>Bacteria</taxon>
        <taxon>Bacillati</taxon>
        <taxon>Bacillota</taxon>
        <taxon>Bacilli</taxon>
        <taxon>Bacillales</taxon>
        <taxon>Alicyclobacillaceae</taxon>
        <taxon>Sulfoacidibacillus</taxon>
    </lineage>
</organism>
<dbReference type="GO" id="GO:0004791">
    <property type="term" value="F:thioredoxin-disulfide reductase (NADPH) activity"/>
    <property type="evidence" value="ECO:0007669"/>
    <property type="project" value="UniProtKB-EC"/>
</dbReference>
<keyword evidence="3" id="KW-0285">Flavoprotein</keyword>
<protein>
    <submittedName>
        <fullName evidence="6">Thioredoxin reductase</fullName>
        <ecNumber evidence="6">1.8.1.9</ecNumber>
    </submittedName>
</protein>
<reference evidence="6" key="1">
    <citation type="submission" date="2022-03" db="EMBL/GenBank/DDBJ databases">
        <title>Draft Genome Sequence of Firmicute Strain S0AB, a Heterotrophic Iron/Sulfur-Oxidizing Extreme Acidophile.</title>
        <authorList>
            <person name="Vergara E."/>
            <person name="Pakostova E."/>
            <person name="Johnson D.B."/>
            <person name="Holmes D.S."/>
        </authorList>
    </citation>
    <scope>NUCLEOTIDE SEQUENCE</scope>
    <source>
        <strain evidence="6">S0AB</strain>
    </source>
</reference>
<dbReference type="Pfam" id="PF07992">
    <property type="entry name" value="Pyr_redox_2"/>
    <property type="match status" value="1"/>
</dbReference>
<dbReference type="PRINTS" id="PR00368">
    <property type="entry name" value="FADPNR"/>
</dbReference>
<feature type="domain" description="FAD/NAD(P)-binding" evidence="5">
    <location>
        <begin position="5"/>
        <end position="300"/>
    </location>
</feature>
<dbReference type="EC" id="1.8.1.9" evidence="6"/>
<accession>A0A9X2AD52</accession>
<evidence type="ECO:0000313" key="7">
    <source>
        <dbReference type="Proteomes" id="UP001139263"/>
    </source>
</evidence>
<comment type="caution">
    <text evidence="6">The sequence shown here is derived from an EMBL/GenBank/DDBJ whole genome shotgun (WGS) entry which is preliminary data.</text>
</comment>
<name>A0A9X2AD52_9BACL</name>
<dbReference type="SUPFAM" id="SSF51905">
    <property type="entry name" value="FAD/NAD(P)-binding domain"/>
    <property type="match status" value="1"/>
</dbReference>